<dbReference type="Gene3D" id="2.10.25.10">
    <property type="entry name" value="Laminin"/>
    <property type="match status" value="1"/>
</dbReference>
<dbReference type="InterPro" id="IPR013695">
    <property type="entry name" value="WAK"/>
</dbReference>
<evidence type="ECO:0000256" key="2">
    <source>
        <dbReference type="ARBA" id="ARBA00022527"/>
    </source>
</evidence>
<keyword evidence="10" id="KW-0418">Kinase</keyword>
<feature type="domain" description="Wall-associated receptor kinase" evidence="8">
    <location>
        <begin position="153"/>
        <end position="225"/>
    </location>
</feature>
<keyword evidence="6" id="KW-0325">Glycoprotein</keyword>
<evidence type="ECO:0000259" key="9">
    <source>
        <dbReference type="Pfam" id="PF13947"/>
    </source>
</evidence>
<protein>
    <submittedName>
        <fullName evidence="10">Putative wall-associated receptor kinase-like 1</fullName>
        <ecNumber evidence="10">2.7.11.1</ecNumber>
    </submittedName>
</protein>
<keyword evidence="5" id="KW-1015">Disulfide bond</keyword>
<keyword evidence="3 10" id="KW-0808">Transferase</keyword>
<dbReference type="GO" id="GO:0030247">
    <property type="term" value="F:polysaccharide binding"/>
    <property type="evidence" value="ECO:0007669"/>
    <property type="project" value="InterPro"/>
</dbReference>
<keyword evidence="4 7" id="KW-0732">Signal</keyword>
<proteinExistence type="predicted"/>
<gene>
    <name evidence="10" type="ORF">Din_042631</name>
</gene>
<dbReference type="GO" id="GO:0016020">
    <property type="term" value="C:membrane"/>
    <property type="evidence" value="ECO:0007669"/>
    <property type="project" value="UniProtKB-SubCell"/>
</dbReference>
<comment type="subcellular location">
    <subcellularLocation>
        <location evidence="1">Membrane</location>
        <topology evidence="1">Single-pass type I membrane protein</topology>
    </subcellularLocation>
</comment>
<keyword evidence="2" id="KW-0723">Serine/threonine-protein kinase</keyword>
<keyword evidence="10" id="KW-0675">Receptor</keyword>
<dbReference type="PANTHER" id="PTHR33491">
    <property type="entry name" value="OSJNBA0016N04.9 PROTEIN"/>
    <property type="match status" value="1"/>
</dbReference>
<dbReference type="Pfam" id="PF13947">
    <property type="entry name" value="GUB_WAK_bind"/>
    <property type="match status" value="1"/>
</dbReference>
<reference evidence="10" key="1">
    <citation type="submission" date="2019-08" db="EMBL/GenBank/DDBJ databases">
        <title>Reference gene set and small RNA set construction with multiple tissues from Davidia involucrata Baill.</title>
        <authorList>
            <person name="Yang H."/>
            <person name="Zhou C."/>
            <person name="Li G."/>
            <person name="Wang J."/>
            <person name="Gao P."/>
            <person name="Wang M."/>
            <person name="Wang R."/>
            <person name="Zhao Y."/>
        </authorList>
    </citation>
    <scope>NUCLEOTIDE SEQUENCE</scope>
    <source>
        <tissue evidence="10">Mixed with DoveR01_LX</tissue>
    </source>
</reference>
<dbReference type="Pfam" id="PF08488">
    <property type="entry name" value="WAK"/>
    <property type="match status" value="1"/>
</dbReference>
<dbReference type="EC" id="2.7.11.1" evidence="10"/>
<dbReference type="GO" id="GO:0004674">
    <property type="term" value="F:protein serine/threonine kinase activity"/>
    <property type="evidence" value="ECO:0007669"/>
    <property type="project" value="UniProtKB-KW"/>
</dbReference>
<feature type="signal peptide" evidence="7">
    <location>
        <begin position="1"/>
        <end position="21"/>
    </location>
</feature>
<evidence type="ECO:0000256" key="7">
    <source>
        <dbReference type="SAM" id="SignalP"/>
    </source>
</evidence>
<evidence type="ECO:0000256" key="6">
    <source>
        <dbReference type="ARBA" id="ARBA00023180"/>
    </source>
</evidence>
<accession>A0A5B7BWE9</accession>
<dbReference type="EMBL" id="GHES01042631">
    <property type="protein sequence ID" value="MPA73190.1"/>
    <property type="molecule type" value="Transcribed_RNA"/>
</dbReference>
<evidence type="ECO:0000256" key="5">
    <source>
        <dbReference type="ARBA" id="ARBA00023157"/>
    </source>
</evidence>
<evidence type="ECO:0000256" key="1">
    <source>
        <dbReference type="ARBA" id="ARBA00004479"/>
    </source>
</evidence>
<feature type="chain" id="PRO_5023045542" evidence="7">
    <location>
        <begin position="22"/>
        <end position="278"/>
    </location>
</feature>
<name>A0A5B7BWE9_DAVIN</name>
<feature type="domain" description="Wall-associated receptor kinase galacturonan-binding" evidence="9">
    <location>
        <begin position="29"/>
        <end position="89"/>
    </location>
</feature>
<organism evidence="10">
    <name type="scientific">Davidia involucrata</name>
    <name type="common">Dove tree</name>
    <dbReference type="NCBI Taxonomy" id="16924"/>
    <lineage>
        <taxon>Eukaryota</taxon>
        <taxon>Viridiplantae</taxon>
        <taxon>Streptophyta</taxon>
        <taxon>Embryophyta</taxon>
        <taxon>Tracheophyta</taxon>
        <taxon>Spermatophyta</taxon>
        <taxon>Magnoliopsida</taxon>
        <taxon>eudicotyledons</taxon>
        <taxon>Gunneridae</taxon>
        <taxon>Pentapetalae</taxon>
        <taxon>asterids</taxon>
        <taxon>Cornales</taxon>
        <taxon>Nyssaceae</taxon>
        <taxon>Davidia</taxon>
    </lineage>
</organism>
<dbReference type="AlphaFoldDB" id="A0A5B7BWE9"/>
<sequence length="278" mass="30698">MIIQLLFHIILLWLNRTSAVAASLAQPGCPETCGDVTIPYPFGIGANCSANETFTITCNNSFSPPKPFIISVTNILEVLEISLEGTARVNNPVITSNCSNRADDLWVYLFGPFTFSDTYNRFIAMGCDNLAMATWNGVVIGGCMSICNVTSEENSCYGISCCQTTIPSLLNFFQVNFSSIDTNNDQKTCKYAFMVDHEWFNNLTNPYVVRDMQNVPVVLNWRTDGMCESFGTSSSMPLCGPNASCLSLNQSSRYLCYCDDGYEGNPYLRDGCQGRVLK</sequence>
<dbReference type="InterPro" id="IPR025287">
    <property type="entry name" value="WAK_GUB"/>
</dbReference>
<evidence type="ECO:0000259" key="8">
    <source>
        <dbReference type="Pfam" id="PF08488"/>
    </source>
</evidence>
<evidence type="ECO:0000313" key="10">
    <source>
        <dbReference type="EMBL" id="MPA73190.1"/>
    </source>
</evidence>
<evidence type="ECO:0000256" key="3">
    <source>
        <dbReference type="ARBA" id="ARBA00022679"/>
    </source>
</evidence>
<evidence type="ECO:0000256" key="4">
    <source>
        <dbReference type="ARBA" id="ARBA00022729"/>
    </source>
</evidence>